<dbReference type="InterPro" id="IPR046676">
    <property type="entry name" value="DUF6546"/>
</dbReference>
<feature type="domain" description="DUF6546" evidence="1">
    <location>
        <begin position="75"/>
        <end position="273"/>
    </location>
</feature>
<accession>A0ABR1QM15</accession>
<proteinExistence type="predicted"/>
<keyword evidence="3" id="KW-1185">Reference proteome</keyword>
<name>A0ABR1QM15_9PEZI</name>
<dbReference type="EMBL" id="JAQQWE010000003">
    <property type="protein sequence ID" value="KAK7959387.1"/>
    <property type="molecule type" value="Genomic_DNA"/>
</dbReference>
<gene>
    <name evidence="2" type="ORF">PG986_004241</name>
</gene>
<evidence type="ECO:0000313" key="3">
    <source>
        <dbReference type="Proteomes" id="UP001391051"/>
    </source>
</evidence>
<sequence>MQAPKFATVKKFNAFVLRRQFFRVFDAADGINVILDAMPNLRSFTYEPWHAMIEESVESQETSLCELIRCLFGHEKLQNVTIFKSFEEHLSNGYWRAGRSLPAPDPFVGHQAALASSQATAVTTLNLSFVTDAMHFFRSFWNPEQFSPEPPLILPSDEMRWAKLEKLVLTSNALRWDGDHDNLVRIAADTAKNMPRLAVMRVWNCGKDHCAYILYARDLHNLSAPLLELGSTWGFEASENAMDRWESVAEAHHCRYPLEIEIPELEAEKFSYYATLAYWTWPDKERYPDIATETTLEEIRQDEKHERY</sequence>
<comment type="caution">
    <text evidence="2">The sequence shown here is derived from an EMBL/GenBank/DDBJ whole genome shotgun (WGS) entry which is preliminary data.</text>
</comment>
<evidence type="ECO:0000313" key="2">
    <source>
        <dbReference type="EMBL" id="KAK7959387.1"/>
    </source>
</evidence>
<evidence type="ECO:0000259" key="1">
    <source>
        <dbReference type="Pfam" id="PF20183"/>
    </source>
</evidence>
<reference evidence="2 3" key="1">
    <citation type="submission" date="2023-01" db="EMBL/GenBank/DDBJ databases">
        <title>Analysis of 21 Apiospora genomes using comparative genomics revels a genus with tremendous synthesis potential of carbohydrate active enzymes and secondary metabolites.</title>
        <authorList>
            <person name="Sorensen T."/>
        </authorList>
    </citation>
    <scope>NUCLEOTIDE SEQUENCE [LARGE SCALE GENOMIC DNA]</scope>
    <source>
        <strain evidence="2 3">CBS 24483</strain>
    </source>
</reference>
<dbReference type="Pfam" id="PF20183">
    <property type="entry name" value="DUF6546"/>
    <property type="match status" value="1"/>
</dbReference>
<dbReference type="GeneID" id="92073525"/>
<organism evidence="2 3">
    <name type="scientific">Apiospora aurea</name>
    <dbReference type="NCBI Taxonomy" id="335848"/>
    <lineage>
        <taxon>Eukaryota</taxon>
        <taxon>Fungi</taxon>
        <taxon>Dikarya</taxon>
        <taxon>Ascomycota</taxon>
        <taxon>Pezizomycotina</taxon>
        <taxon>Sordariomycetes</taxon>
        <taxon>Xylariomycetidae</taxon>
        <taxon>Amphisphaeriales</taxon>
        <taxon>Apiosporaceae</taxon>
        <taxon>Apiospora</taxon>
    </lineage>
</organism>
<dbReference type="RefSeq" id="XP_066703090.1">
    <property type="nucleotide sequence ID" value="XM_066840463.1"/>
</dbReference>
<dbReference type="Proteomes" id="UP001391051">
    <property type="component" value="Unassembled WGS sequence"/>
</dbReference>
<protein>
    <recommendedName>
        <fullName evidence="1">DUF6546 domain-containing protein</fullName>
    </recommendedName>
</protein>